<sequence length="89" mass="10308">MMTQLEHPDGSPLRPNSILKDRDKGKNGCNEYLERSRNIKGKESEIQNRNTRKPGRTKWPQEDVELNSVSNKCILVFNILNKSISKNIR</sequence>
<protein>
    <submittedName>
        <fullName evidence="2">Uncharacterized protein</fullName>
    </submittedName>
</protein>
<evidence type="ECO:0000313" key="2">
    <source>
        <dbReference type="EMBL" id="CAD8134055.1"/>
    </source>
</evidence>
<dbReference type="AlphaFoldDB" id="A0A8S1S3A2"/>
<comment type="caution">
    <text evidence="2">The sequence shown here is derived from an EMBL/GenBank/DDBJ whole genome shotgun (WGS) entry which is preliminary data.</text>
</comment>
<reference evidence="2" key="1">
    <citation type="submission" date="2021-01" db="EMBL/GenBank/DDBJ databases">
        <authorList>
            <consortium name="Genoscope - CEA"/>
            <person name="William W."/>
        </authorList>
    </citation>
    <scope>NUCLEOTIDE SEQUENCE</scope>
</reference>
<organism evidence="2 3">
    <name type="scientific">Paramecium octaurelia</name>
    <dbReference type="NCBI Taxonomy" id="43137"/>
    <lineage>
        <taxon>Eukaryota</taxon>
        <taxon>Sar</taxon>
        <taxon>Alveolata</taxon>
        <taxon>Ciliophora</taxon>
        <taxon>Intramacronucleata</taxon>
        <taxon>Oligohymenophorea</taxon>
        <taxon>Peniculida</taxon>
        <taxon>Parameciidae</taxon>
        <taxon>Paramecium</taxon>
    </lineage>
</organism>
<accession>A0A8S1S3A2</accession>
<dbReference type="Proteomes" id="UP000683925">
    <property type="component" value="Unassembled WGS sequence"/>
</dbReference>
<feature type="region of interest" description="Disordered" evidence="1">
    <location>
        <begin position="1"/>
        <end position="59"/>
    </location>
</feature>
<dbReference type="EMBL" id="CAJJDP010000004">
    <property type="protein sequence ID" value="CAD8134055.1"/>
    <property type="molecule type" value="Genomic_DNA"/>
</dbReference>
<feature type="compositionally biased region" description="Basic and acidic residues" evidence="1">
    <location>
        <begin position="19"/>
        <end position="46"/>
    </location>
</feature>
<proteinExistence type="predicted"/>
<evidence type="ECO:0000256" key="1">
    <source>
        <dbReference type="SAM" id="MobiDB-lite"/>
    </source>
</evidence>
<name>A0A8S1S3A2_PAROT</name>
<evidence type="ECO:0000313" key="3">
    <source>
        <dbReference type="Proteomes" id="UP000683925"/>
    </source>
</evidence>
<keyword evidence="3" id="KW-1185">Reference proteome</keyword>
<gene>
    <name evidence="2" type="ORF">POCTA_138.1.T0050237</name>
</gene>